<dbReference type="PANTHER" id="PTHR30015">
    <property type="entry name" value="MRR RESTRICTION SYSTEM PROTEIN"/>
    <property type="match status" value="1"/>
</dbReference>
<protein>
    <recommendedName>
        <fullName evidence="1">Restriction endonuclease type IV Mrr domain-containing protein</fullName>
    </recommendedName>
</protein>
<gene>
    <name evidence="2" type="ORF">BK138_15245</name>
</gene>
<dbReference type="InterPro" id="IPR011856">
    <property type="entry name" value="tRNA_endonuc-like_dom_sf"/>
</dbReference>
<evidence type="ECO:0000313" key="3">
    <source>
        <dbReference type="Proteomes" id="UP000187172"/>
    </source>
</evidence>
<dbReference type="STRING" id="297318.BK138_15245"/>
<dbReference type="SUPFAM" id="SSF52980">
    <property type="entry name" value="Restriction endonuclease-like"/>
    <property type="match status" value="1"/>
</dbReference>
<dbReference type="GO" id="GO:0009307">
    <property type="term" value="P:DNA restriction-modification system"/>
    <property type="evidence" value="ECO:0007669"/>
    <property type="project" value="InterPro"/>
</dbReference>
<dbReference type="PANTHER" id="PTHR30015:SF7">
    <property type="entry name" value="TYPE IV METHYL-DIRECTED RESTRICTION ENZYME ECOKMRR"/>
    <property type="match status" value="1"/>
</dbReference>
<dbReference type="EMBL" id="MRTP01000003">
    <property type="protein sequence ID" value="OMF54521.1"/>
    <property type="molecule type" value="Genomic_DNA"/>
</dbReference>
<dbReference type="InterPro" id="IPR052906">
    <property type="entry name" value="Type_IV_Methyl-Rstrct_Enzyme"/>
</dbReference>
<dbReference type="Gene3D" id="3.40.1350.10">
    <property type="match status" value="1"/>
</dbReference>
<dbReference type="InterPro" id="IPR011335">
    <property type="entry name" value="Restrct_endonuc-II-like"/>
</dbReference>
<name>A0A1R1ERU1_9BACL</name>
<dbReference type="Pfam" id="PF04471">
    <property type="entry name" value="Mrr_cat"/>
    <property type="match status" value="1"/>
</dbReference>
<reference evidence="2 3" key="1">
    <citation type="submission" date="2016-11" db="EMBL/GenBank/DDBJ databases">
        <title>Paenibacillus species isolates.</title>
        <authorList>
            <person name="Beno S.M."/>
        </authorList>
    </citation>
    <scope>NUCLEOTIDE SEQUENCE [LARGE SCALE GENOMIC DNA]</scope>
    <source>
        <strain evidence="2 3">FSL R5-0378</strain>
    </source>
</reference>
<sequence>MTILFSLSIIIICYLLYSNQKQKLLLVNYQENALEAFSSHEDMKETLRIGLYNRFKRDLEMEKEGNPLLFEQFAAEIITTVRGGRTYVTKGSGDFGIDIEEHSDEGLYLGQVKCYSDQNLVGFDPIAIVHSQMIKQGAAGGYVITTSDFSSNAYTYAKGLNIDLINGKQVVDMWLDYLDAKHDRINGLQPIPQMQN</sequence>
<feature type="domain" description="Restriction endonuclease type IV Mrr" evidence="1">
    <location>
        <begin position="67"/>
        <end position="173"/>
    </location>
</feature>
<dbReference type="AlphaFoldDB" id="A0A1R1ERU1"/>
<dbReference type="Proteomes" id="UP000187172">
    <property type="component" value="Unassembled WGS sequence"/>
</dbReference>
<proteinExistence type="predicted"/>
<evidence type="ECO:0000259" key="1">
    <source>
        <dbReference type="Pfam" id="PF04471"/>
    </source>
</evidence>
<organism evidence="2 3">
    <name type="scientific">Paenibacillus rhizosphaerae</name>
    <dbReference type="NCBI Taxonomy" id="297318"/>
    <lineage>
        <taxon>Bacteria</taxon>
        <taxon>Bacillati</taxon>
        <taxon>Bacillota</taxon>
        <taxon>Bacilli</taxon>
        <taxon>Bacillales</taxon>
        <taxon>Paenibacillaceae</taxon>
        <taxon>Paenibacillus</taxon>
    </lineage>
</organism>
<evidence type="ECO:0000313" key="2">
    <source>
        <dbReference type="EMBL" id="OMF54521.1"/>
    </source>
</evidence>
<keyword evidence="3" id="KW-1185">Reference proteome</keyword>
<dbReference type="GO" id="GO:0015666">
    <property type="term" value="F:restriction endodeoxyribonuclease activity"/>
    <property type="evidence" value="ECO:0007669"/>
    <property type="project" value="TreeGrafter"/>
</dbReference>
<comment type="caution">
    <text evidence="2">The sequence shown here is derived from an EMBL/GenBank/DDBJ whole genome shotgun (WGS) entry which is preliminary data.</text>
</comment>
<dbReference type="GO" id="GO:0003677">
    <property type="term" value="F:DNA binding"/>
    <property type="evidence" value="ECO:0007669"/>
    <property type="project" value="InterPro"/>
</dbReference>
<dbReference type="InterPro" id="IPR007560">
    <property type="entry name" value="Restrct_endonuc_IV_Mrr"/>
</dbReference>
<accession>A0A1R1ERU1</accession>